<dbReference type="Proteomes" id="UP000037069">
    <property type="component" value="Unassembled WGS sequence"/>
</dbReference>
<dbReference type="InterPro" id="IPR038050">
    <property type="entry name" value="Neuro_actylchol_rec"/>
</dbReference>
<evidence type="ECO:0000256" key="6">
    <source>
        <dbReference type="ARBA" id="ARBA00022729"/>
    </source>
</evidence>
<dbReference type="Pfam" id="PF02932">
    <property type="entry name" value="Neur_chan_memb"/>
    <property type="match status" value="1"/>
</dbReference>
<evidence type="ECO:0000256" key="4">
    <source>
        <dbReference type="ARBA" id="ARBA00022475"/>
    </source>
</evidence>
<dbReference type="GO" id="GO:0099095">
    <property type="term" value="F:ligand-gated monoatomic anion channel activity"/>
    <property type="evidence" value="ECO:0007669"/>
    <property type="project" value="UniProtKB-ARBA"/>
</dbReference>
<dbReference type="FunFam" id="1.20.58.390:FF:000021">
    <property type="entry name" value="glutamate-gated chloride channel isoform X12"/>
    <property type="match status" value="1"/>
</dbReference>
<protein>
    <submittedName>
        <fullName evidence="15">Glutamate-gated chloride channel</fullName>
    </submittedName>
</protein>
<dbReference type="PANTHER" id="PTHR18945">
    <property type="entry name" value="NEUROTRANSMITTER GATED ION CHANNEL"/>
    <property type="match status" value="1"/>
</dbReference>
<keyword evidence="3" id="KW-0813">Transport</keyword>
<dbReference type="GO" id="GO:0005886">
    <property type="term" value="C:plasma membrane"/>
    <property type="evidence" value="ECO:0007669"/>
    <property type="project" value="UniProtKB-SubCell"/>
</dbReference>
<feature type="transmembrane region" description="Helical" evidence="12">
    <location>
        <begin position="894"/>
        <end position="913"/>
    </location>
</feature>
<evidence type="ECO:0000256" key="9">
    <source>
        <dbReference type="ARBA" id="ARBA00023136"/>
    </source>
</evidence>
<evidence type="ECO:0000256" key="5">
    <source>
        <dbReference type="ARBA" id="ARBA00022692"/>
    </source>
</evidence>
<evidence type="ECO:0000259" key="13">
    <source>
        <dbReference type="Pfam" id="PF02931"/>
    </source>
</evidence>
<dbReference type="CDD" id="cd19049">
    <property type="entry name" value="LGIC_TM_anion"/>
    <property type="match status" value="1"/>
</dbReference>
<keyword evidence="9 12" id="KW-0472">Membrane</keyword>
<feature type="region of interest" description="Disordered" evidence="11">
    <location>
        <begin position="415"/>
        <end position="434"/>
    </location>
</feature>
<evidence type="ECO:0000259" key="14">
    <source>
        <dbReference type="Pfam" id="PF02932"/>
    </source>
</evidence>
<dbReference type="Gene3D" id="2.70.170.10">
    <property type="entry name" value="Neurotransmitter-gated ion-channel ligand-binding domain"/>
    <property type="match status" value="1"/>
</dbReference>
<keyword evidence="5 12" id="KW-0812">Transmembrane</keyword>
<dbReference type="SUPFAM" id="SSF90112">
    <property type="entry name" value="Neurotransmitter-gated ion-channel transmembrane pore"/>
    <property type="match status" value="1"/>
</dbReference>
<dbReference type="InterPro" id="IPR006029">
    <property type="entry name" value="Neurotrans-gated_channel_TM"/>
</dbReference>
<dbReference type="GO" id="GO:0004888">
    <property type="term" value="F:transmembrane signaling receptor activity"/>
    <property type="evidence" value="ECO:0007669"/>
    <property type="project" value="InterPro"/>
</dbReference>
<proteinExistence type="predicted"/>
<dbReference type="GO" id="GO:0005230">
    <property type="term" value="F:extracellular ligand-gated monoatomic ion channel activity"/>
    <property type="evidence" value="ECO:0007669"/>
    <property type="project" value="InterPro"/>
</dbReference>
<dbReference type="InterPro" id="IPR036719">
    <property type="entry name" value="Neuro-gated_channel_TM_sf"/>
</dbReference>
<dbReference type="CDD" id="cd18987">
    <property type="entry name" value="LGIC_ECD_anion"/>
    <property type="match status" value="1"/>
</dbReference>
<feature type="transmembrane region" description="Helical" evidence="12">
    <location>
        <begin position="779"/>
        <end position="802"/>
    </location>
</feature>
<feature type="transmembrane region" description="Helical" evidence="12">
    <location>
        <begin position="858"/>
        <end position="874"/>
    </location>
</feature>
<evidence type="ECO:0000313" key="16">
    <source>
        <dbReference type="Proteomes" id="UP000037069"/>
    </source>
</evidence>
<keyword evidence="7 12" id="KW-1133">Transmembrane helix</keyword>
<evidence type="ECO:0000256" key="1">
    <source>
        <dbReference type="ARBA" id="ARBA00004141"/>
    </source>
</evidence>
<evidence type="ECO:0000256" key="3">
    <source>
        <dbReference type="ARBA" id="ARBA00022448"/>
    </source>
</evidence>
<dbReference type="EMBL" id="JRES01000306">
    <property type="protein sequence ID" value="KNC32461.1"/>
    <property type="molecule type" value="Genomic_DNA"/>
</dbReference>
<sequence length="1173" mass="131938">MFENTLTFTNTICHNNNMGCSYEAAKQTNRINETSSTKTIAPSYRTKNCYIKTGNQLLQNNTYSSKLNQYFTKNHTNDDCQLVRVQQKQQQKLPTTNTTINTKANKTFSSTATVSKICNNSKIQDNSKNYKKEENKNKSNFYSLESKEYINRSNYKVPQETLNFVKEKDNTVLGLQKSCINCYPLACHNRFCCEQQNKQQPELAGDEIENYTRQNPKPLNYINANNYNNSSNSKNCNTCSSRSNCSNNNYCRCHLSFFYPKHTENTLRNGQQCETHLCNCNCVATQTNDFATFANTRSATGHCLQKTISHARTALASNALDLKNNLMKVMANCATVAESLMGINTLFIKNCLSDGIVSNGNNNTNNGINNTNNNHNKSEPYRGYCQRKHHLLNKSNCTTNNSLSYTIFNTISTTSNTTSPSTTTSTTGTNSASTPISNSCSLHDAISSNSRCNNNNHDMNMNINMNNTSNTSSSCSNNINRKRFNKSCSSNNNDYNCQASSSAHMAAFNYIGQNYYSFLRNTINFYTASSVILVLCYLTSITSAATTKSDTTSVDKHPIKGIDWSKFDESSSDKEILDLLLEKKRYDKRLLPPVNDEDFCCGLSSPDMATELNSRRPHRRGTLTVNVNVLLLSLASPDESSLKYEVEFLLNQQWNDPRLQYGNKSHYDFLNALHHHDSIWTPDTYFIMHGDFKDPIIPMHFALRIYRNGTITYAMRFSYEEAQIKYVWKNDEDTLRKSPSLTTLNAYLIKNQTTACDQNSWRGNYSCLRVDLIFTRDRAFYFTTVFIPGIILVTSSFITFWLEWNAVPARSMIGNYSCLQVELTFTRDRAYYFTTVFIPGIILVTSSFITFWLEWNAVPARVMIGVTTMLNFFTTSNGFRSTLPVVSNLTAMNVWDGVCMCFIYASLLEFVCVNYMGRKRPQHNVVYRPGENPVTQCVLVSTIFYVNFPASSSGSKQDWSHSCKSFEREFHAALSSEKAAAGLSSAGTSMGVTPATPATPTSEPMTRVHFYQEPSGGIIATAVQNLRSRSIKRKSNVVKPEEVATREVPSHVYEHVYTEPGGVTTFSAVPSITTTTVTIESDTTDDVAEQPKLRRSQSMSTNTPPLICKGEIQTDINGDNKSEPESKHTDVEQMPIKPPRKKTSRSTSPSSQYDALQREISGMMDISGSGNLV</sequence>
<evidence type="ECO:0000256" key="2">
    <source>
        <dbReference type="ARBA" id="ARBA00004236"/>
    </source>
</evidence>
<keyword evidence="8" id="KW-0406">Ion transport</keyword>
<reference evidence="15 16" key="1">
    <citation type="journal article" date="2015" name="Nat. Commun.">
        <title>Lucilia cuprina genome unlocks parasitic fly biology to underpin future interventions.</title>
        <authorList>
            <person name="Anstead C.A."/>
            <person name="Korhonen P.K."/>
            <person name="Young N.D."/>
            <person name="Hall R.S."/>
            <person name="Jex A.R."/>
            <person name="Murali S.C."/>
            <person name="Hughes D.S."/>
            <person name="Lee S.F."/>
            <person name="Perry T."/>
            <person name="Stroehlein A.J."/>
            <person name="Ansell B.R."/>
            <person name="Breugelmans B."/>
            <person name="Hofmann A."/>
            <person name="Qu J."/>
            <person name="Dugan S."/>
            <person name="Lee S.L."/>
            <person name="Chao H."/>
            <person name="Dinh H."/>
            <person name="Han Y."/>
            <person name="Doddapaneni H.V."/>
            <person name="Worley K.C."/>
            <person name="Muzny D.M."/>
            <person name="Ioannidis P."/>
            <person name="Waterhouse R.M."/>
            <person name="Zdobnov E.M."/>
            <person name="James P.J."/>
            <person name="Bagnall N.H."/>
            <person name="Kotze A.C."/>
            <person name="Gibbs R.A."/>
            <person name="Richards S."/>
            <person name="Batterham P."/>
            <person name="Gasser R.B."/>
        </authorList>
    </citation>
    <scope>NUCLEOTIDE SEQUENCE [LARGE SCALE GENOMIC DNA]</scope>
    <source>
        <strain evidence="15 16">LS</strain>
        <tissue evidence="15">Full body</tissue>
    </source>
</reference>
<name>A0A0L0CJN8_LUCCU</name>
<accession>A0A0L0CJN8</accession>
<keyword evidence="16" id="KW-1185">Reference proteome</keyword>
<comment type="subcellular location">
    <subcellularLocation>
        <location evidence="2">Cell membrane</location>
    </subcellularLocation>
    <subcellularLocation>
        <location evidence="1">Membrane</location>
        <topology evidence="1">Multi-pass membrane protein</topology>
    </subcellularLocation>
</comment>
<keyword evidence="6" id="KW-0732">Signal</keyword>
<gene>
    <name evidence="15" type="ORF">FF38_13884</name>
</gene>
<keyword evidence="4" id="KW-1003">Cell membrane</keyword>
<feature type="domain" description="Neurotransmitter-gated ion-channel transmembrane" evidence="14">
    <location>
        <begin position="837"/>
        <end position="928"/>
    </location>
</feature>
<organism evidence="15 16">
    <name type="scientific">Lucilia cuprina</name>
    <name type="common">Green bottle fly</name>
    <name type="synonym">Australian sheep blowfly</name>
    <dbReference type="NCBI Taxonomy" id="7375"/>
    <lineage>
        <taxon>Eukaryota</taxon>
        <taxon>Metazoa</taxon>
        <taxon>Ecdysozoa</taxon>
        <taxon>Arthropoda</taxon>
        <taxon>Hexapoda</taxon>
        <taxon>Insecta</taxon>
        <taxon>Pterygota</taxon>
        <taxon>Neoptera</taxon>
        <taxon>Endopterygota</taxon>
        <taxon>Diptera</taxon>
        <taxon>Brachycera</taxon>
        <taxon>Muscomorpha</taxon>
        <taxon>Oestroidea</taxon>
        <taxon>Calliphoridae</taxon>
        <taxon>Luciliinae</taxon>
        <taxon>Lucilia</taxon>
    </lineage>
</organism>
<dbReference type="AlphaFoldDB" id="A0A0L0CJN8"/>
<dbReference type="Gene3D" id="1.20.58.390">
    <property type="entry name" value="Neurotransmitter-gated ion-channel transmembrane domain"/>
    <property type="match status" value="2"/>
</dbReference>
<comment type="caution">
    <text evidence="15">The sequence shown here is derived from an EMBL/GenBank/DDBJ whole genome shotgun (WGS) entry which is preliminary data.</text>
</comment>
<evidence type="ECO:0000256" key="7">
    <source>
        <dbReference type="ARBA" id="ARBA00022989"/>
    </source>
</evidence>
<feature type="transmembrane region" description="Helical" evidence="12">
    <location>
        <begin position="830"/>
        <end position="851"/>
    </location>
</feature>
<feature type="compositionally biased region" description="Basic and acidic residues" evidence="11">
    <location>
        <begin position="1118"/>
        <end position="1131"/>
    </location>
</feature>
<evidence type="ECO:0000313" key="15">
    <source>
        <dbReference type="EMBL" id="KNC32461.1"/>
    </source>
</evidence>
<feature type="domain" description="Neurotransmitter-gated ion-channel ligand-binding" evidence="13">
    <location>
        <begin position="615"/>
        <end position="720"/>
    </location>
</feature>
<dbReference type="Pfam" id="PF02931">
    <property type="entry name" value="Neur_chan_LBD"/>
    <property type="match status" value="1"/>
</dbReference>
<keyword evidence="10" id="KW-0407">Ion channel</keyword>
<dbReference type="GO" id="GO:0005254">
    <property type="term" value="F:chloride channel activity"/>
    <property type="evidence" value="ECO:0007669"/>
    <property type="project" value="UniProtKB-ARBA"/>
</dbReference>
<dbReference type="InterPro" id="IPR006202">
    <property type="entry name" value="Neur_chan_lig-bd"/>
</dbReference>
<evidence type="ECO:0000256" key="12">
    <source>
        <dbReference type="SAM" id="Phobius"/>
    </source>
</evidence>
<evidence type="ECO:0000256" key="8">
    <source>
        <dbReference type="ARBA" id="ARBA00023065"/>
    </source>
</evidence>
<dbReference type="InterPro" id="IPR006028">
    <property type="entry name" value="GABAA/Glycine_rcpt"/>
</dbReference>
<feature type="region of interest" description="Disordered" evidence="11">
    <location>
        <begin position="1080"/>
        <end position="1173"/>
    </location>
</feature>
<dbReference type="InterPro" id="IPR036734">
    <property type="entry name" value="Neur_chan_lig-bd_sf"/>
</dbReference>
<feature type="non-terminal residue" evidence="15">
    <location>
        <position position="1173"/>
    </location>
</feature>
<dbReference type="PRINTS" id="PR00253">
    <property type="entry name" value="GABAARECEPTR"/>
</dbReference>
<dbReference type="SUPFAM" id="SSF63712">
    <property type="entry name" value="Nicotinic receptor ligand binding domain-like"/>
    <property type="match status" value="1"/>
</dbReference>
<evidence type="ECO:0000256" key="11">
    <source>
        <dbReference type="SAM" id="MobiDB-lite"/>
    </source>
</evidence>
<dbReference type="OrthoDB" id="8173437at2759"/>
<evidence type="ECO:0000256" key="10">
    <source>
        <dbReference type="ARBA" id="ARBA00023303"/>
    </source>
</evidence>
<dbReference type="InterPro" id="IPR006201">
    <property type="entry name" value="Neur_channel"/>
</dbReference>